<dbReference type="AlphaFoldDB" id="A0AAD5TYC3"/>
<dbReference type="GO" id="GO:0051016">
    <property type="term" value="P:barbed-end actin filament capping"/>
    <property type="evidence" value="ECO:0007669"/>
    <property type="project" value="TreeGrafter"/>
</dbReference>
<dbReference type="EMBL" id="JADGJW010000769">
    <property type="protein sequence ID" value="KAJ3212642.1"/>
    <property type="molecule type" value="Genomic_DNA"/>
</dbReference>
<evidence type="ECO:0000313" key="10">
    <source>
        <dbReference type="Proteomes" id="UP001211065"/>
    </source>
</evidence>
<dbReference type="GO" id="GO:0003785">
    <property type="term" value="F:actin monomer binding"/>
    <property type="evidence" value="ECO:0007669"/>
    <property type="project" value="TreeGrafter"/>
</dbReference>
<dbReference type="PANTHER" id="PTHR13759">
    <property type="entry name" value="TWINFILIN"/>
    <property type="match status" value="1"/>
</dbReference>
<reference evidence="9" key="1">
    <citation type="submission" date="2020-05" db="EMBL/GenBank/DDBJ databases">
        <title>Phylogenomic resolution of chytrid fungi.</title>
        <authorList>
            <person name="Stajich J.E."/>
            <person name="Amses K."/>
            <person name="Simmons R."/>
            <person name="Seto K."/>
            <person name="Myers J."/>
            <person name="Bonds A."/>
            <person name="Quandt C.A."/>
            <person name="Barry K."/>
            <person name="Liu P."/>
            <person name="Grigoriev I."/>
            <person name="Longcore J.E."/>
            <person name="James T.Y."/>
        </authorList>
    </citation>
    <scope>NUCLEOTIDE SEQUENCE</scope>
    <source>
        <strain evidence="9">JEL0476</strain>
    </source>
</reference>
<keyword evidence="6" id="KW-0206">Cytoskeleton</keyword>
<sequence>MSHQSGIKPSQELLDFWQTALNSNSIRAIKISVKDEELIFNKSVDCSGNWKDDFSLISDFFESKSPSFVLYKLDTKEPPKIEKGNWTENQESGSGLYIPDFAPVRSKMLYASTKATLSKELGDSSFVDYYYGSTKEEFTLNGYREHREHQNAKVPLTEREQEILSIKENESANIGISARKGYNPMNSELGGFSIPVTADAEEGIDMFVNGSQNLVVLKILIAEERIALDFFDNLDVNNLSTNDKMRESNGLIEPRYILFTWNEKKVFALTCPDTSKVRERTLYSSMRASIIKFIDDKLGVGNELAKKLELDAVSDLNDDNLKYEFGYLESAGQEKEEKKVFSKPMKPGRGPSEVYENGYVVKDPFFHFPTPQIRWVDPEGLVPHEYTSANGLKNLLKHLETLSTTSPLPMPVVTSSYPPVILDGHHRVAASIAMGITRIPVWIVDIGDDDPPSNVKRTFEEELSREEERTSIRCYATKDNSRIKISDIAKAARAGTIGFGIKGTRHVAIVAHNGLEVKLEKVTPRIMWGVWARYKITLQELNQFISFSSGRLNATDIIIHQQNQLRII</sequence>
<dbReference type="SUPFAM" id="SSF110849">
    <property type="entry name" value="ParB/Sulfiredoxin"/>
    <property type="match status" value="1"/>
</dbReference>
<keyword evidence="3" id="KW-0963">Cytoplasm</keyword>
<comment type="subcellular location">
    <subcellularLocation>
        <location evidence="1">Cytoplasm</location>
        <location evidence="1">Cytoskeleton</location>
    </subcellularLocation>
</comment>
<comment type="similarity">
    <text evidence="2">Belongs to the actin-binding proteins ADF family. Twinfilin subfamily.</text>
</comment>
<organism evidence="9 10">
    <name type="scientific">Clydaea vesicula</name>
    <dbReference type="NCBI Taxonomy" id="447962"/>
    <lineage>
        <taxon>Eukaryota</taxon>
        <taxon>Fungi</taxon>
        <taxon>Fungi incertae sedis</taxon>
        <taxon>Chytridiomycota</taxon>
        <taxon>Chytridiomycota incertae sedis</taxon>
        <taxon>Chytridiomycetes</taxon>
        <taxon>Lobulomycetales</taxon>
        <taxon>Lobulomycetaceae</taxon>
        <taxon>Clydaea</taxon>
    </lineage>
</organism>
<evidence type="ECO:0000256" key="5">
    <source>
        <dbReference type="ARBA" id="ARBA00023203"/>
    </source>
</evidence>
<evidence type="ECO:0000256" key="6">
    <source>
        <dbReference type="ARBA" id="ARBA00023212"/>
    </source>
</evidence>
<dbReference type="Gene3D" id="3.40.20.10">
    <property type="entry name" value="Severin"/>
    <property type="match status" value="2"/>
</dbReference>
<dbReference type="Proteomes" id="UP001211065">
    <property type="component" value="Unassembled WGS sequence"/>
</dbReference>
<comment type="subunit">
    <text evidence="7">Interacts with G-actin; ADP-actin form.</text>
</comment>
<evidence type="ECO:0000256" key="3">
    <source>
        <dbReference type="ARBA" id="ARBA00022490"/>
    </source>
</evidence>
<dbReference type="CDD" id="cd11285">
    <property type="entry name" value="ADF_Twf-N_like"/>
    <property type="match status" value="1"/>
</dbReference>
<dbReference type="InterPro" id="IPR002108">
    <property type="entry name" value="ADF-H"/>
</dbReference>
<evidence type="ECO:0000256" key="4">
    <source>
        <dbReference type="ARBA" id="ARBA00022737"/>
    </source>
</evidence>
<evidence type="ECO:0000256" key="2">
    <source>
        <dbReference type="ARBA" id="ARBA00009557"/>
    </source>
</evidence>
<dbReference type="InterPro" id="IPR036086">
    <property type="entry name" value="ParB/Sulfiredoxin_sf"/>
</dbReference>
<proteinExistence type="inferred from homology"/>
<feature type="domain" description="ADF-H" evidence="8">
    <location>
        <begin position="1"/>
        <end position="148"/>
    </location>
</feature>
<dbReference type="FunFam" id="3.40.20.10:FF:000042">
    <property type="entry name" value="Actin depolymerizing protein"/>
    <property type="match status" value="1"/>
</dbReference>
<evidence type="ECO:0000313" key="9">
    <source>
        <dbReference type="EMBL" id="KAJ3212642.1"/>
    </source>
</evidence>
<keyword evidence="10" id="KW-1185">Reference proteome</keyword>
<protein>
    <submittedName>
        <fullName evidence="9">Twinfilin-1</fullName>
    </submittedName>
</protein>
<dbReference type="InterPro" id="IPR028458">
    <property type="entry name" value="Twinfilin"/>
</dbReference>
<dbReference type="PROSITE" id="PS51263">
    <property type="entry name" value="ADF_H"/>
    <property type="match status" value="1"/>
</dbReference>
<dbReference type="PANTHER" id="PTHR13759:SF1">
    <property type="entry name" value="TWINFILIN"/>
    <property type="match status" value="1"/>
</dbReference>
<evidence type="ECO:0000259" key="8">
    <source>
        <dbReference type="PROSITE" id="PS51263"/>
    </source>
</evidence>
<dbReference type="GO" id="GO:0051015">
    <property type="term" value="F:actin filament binding"/>
    <property type="evidence" value="ECO:0007669"/>
    <property type="project" value="TreeGrafter"/>
</dbReference>
<gene>
    <name evidence="9" type="primary">TWF1</name>
    <name evidence="9" type="ORF">HK099_007685</name>
</gene>
<dbReference type="GO" id="GO:0005737">
    <property type="term" value="C:cytoplasm"/>
    <property type="evidence" value="ECO:0007669"/>
    <property type="project" value="TreeGrafter"/>
</dbReference>
<dbReference type="Gene3D" id="3.90.1530.10">
    <property type="entry name" value="Conserved hypothetical protein from pyrococcus furiosus pfu- 392566-001, ParB domain"/>
    <property type="match status" value="1"/>
</dbReference>
<name>A0AAD5TYC3_9FUNG</name>
<evidence type="ECO:0000256" key="1">
    <source>
        <dbReference type="ARBA" id="ARBA00004245"/>
    </source>
</evidence>
<keyword evidence="4" id="KW-0677">Repeat</keyword>
<dbReference type="GO" id="GO:0005884">
    <property type="term" value="C:actin filament"/>
    <property type="evidence" value="ECO:0007669"/>
    <property type="project" value="TreeGrafter"/>
</dbReference>
<keyword evidence="5" id="KW-0009">Actin-binding</keyword>
<dbReference type="Pfam" id="PF00241">
    <property type="entry name" value="Cofilin_ADF"/>
    <property type="match status" value="2"/>
</dbReference>
<dbReference type="InterPro" id="IPR029006">
    <property type="entry name" value="ADF-H/Gelsolin-like_dom_sf"/>
</dbReference>
<comment type="caution">
    <text evidence="9">The sequence shown here is derived from an EMBL/GenBank/DDBJ whole genome shotgun (WGS) entry which is preliminary data.</text>
</comment>
<accession>A0AAD5TYC3</accession>
<dbReference type="GO" id="GO:0030042">
    <property type="term" value="P:actin filament depolymerization"/>
    <property type="evidence" value="ECO:0007669"/>
    <property type="project" value="TreeGrafter"/>
</dbReference>
<dbReference type="SMART" id="SM00102">
    <property type="entry name" value="ADF"/>
    <property type="match status" value="1"/>
</dbReference>
<dbReference type="SUPFAM" id="SSF55753">
    <property type="entry name" value="Actin depolymerizing proteins"/>
    <property type="match status" value="2"/>
</dbReference>
<evidence type="ECO:0000256" key="7">
    <source>
        <dbReference type="ARBA" id="ARBA00038532"/>
    </source>
</evidence>